<dbReference type="VEuPathDB" id="TrichDB:TRFO_02993"/>
<dbReference type="SUPFAM" id="SSF55469">
    <property type="entry name" value="FMN-dependent nitroreductase-like"/>
    <property type="match status" value="2"/>
</dbReference>
<dbReference type="InterPro" id="IPR000415">
    <property type="entry name" value="Nitroreductase-like"/>
</dbReference>
<dbReference type="GO" id="GO:0016491">
    <property type="term" value="F:oxidoreductase activity"/>
    <property type="evidence" value="ECO:0007669"/>
    <property type="project" value="InterPro"/>
</dbReference>
<dbReference type="EMBL" id="MLAK01000325">
    <property type="protein sequence ID" value="OHT14734.1"/>
    <property type="molecule type" value="Genomic_DNA"/>
</dbReference>
<sequence length="288" mass="32837">MTQPLEIIETFKVRQSARTFNGKNFPQNKMQKVQEIINEVNQLETPFKLNHVEIAVTKPGLGKMGFISNETGWIVEKIKKNSESKESPTKEEIIDASFRMQIAVMKMTQNHITTVWIGGTYNRGKAAKRYNNEYHVPIGVAFGDKEAPHFMAKVVKLFKNSRERLPFEKLFYDSKRNQVVDETLLNSYNSKTKDFIESLRSGPSSMNGQPWRFALFFNDDDGEQEMITHVNLYNAASDDFSSFFSMGIALGNVYFMKEVLNNQFEVSVKNPTPSPTPVGGDYVCTITI</sequence>
<dbReference type="GeneID" id="94825736"/>
<dbReference type="Gene3D" id="3.40.109.10">
    <property type="entry name" value="NADH Oxidase"/>
    <property type="match status" value="1"/>
</dbReference>
<evidence type="ECO:0000259" key="1">
    <source>
        <dbReference type="Pfam" id="PF14512"/>
    </source>
</evidence>
<reference evidence="2" key="1">
    <citation type="submission" date="2016-10" db="EMBL/GenBank/DDBJ databases">
        <authorList>
            <person name="Benchimol M."/>
            <person name="Almeida L.G."/>
            <person name="Vasconcelos A.T."/>
            <person name="Perreira-Neves A."/>
            <person name="Rosa I.A."/>
            <person name="Tasca T."/>
            <person name="Bogo M.R."/>
            <person name="de Souza W."/>
        </authorList>
    </citation>
    <scope>NUCLEOTIDE SEQUENCE [LARGE SCALE GENOMIC DNA]</scope>
    <source>
        <strain evidence="2">K</strain>
    </source>
</reference>
<evidence type="ECO:0000313" key="2">
    <source>
        <dbReference type="EMBL" id="OHT14734.1"/>
    </source>
</evidence>
<comment type="caution">
    <text evidence="2">The sequence shown here is derived from an EMBL/GenBank/DDBJ whole genome shotgun (WGS) entry which is preliminary data.</text>
</comment>
<dbReference type="Proteomes" id="UP000179807">
    <property type="component" value="Unassembled WGS sequence"/>
</dbReference>
<organism evidence="2 3">
    <name type="scientific">Tritrichomonas foetus</name>
    <dbReference type="NCBI Taxonomy" id="1144522"/>
    <lineage>
        <taxon>Eukaryota</taxon>
        <taxon>Metamonada</taxon>
        <taxon>Parabasalia</taxon>
        <taxon>Tritrichomonadida</taxon>
        <taxon>Tritrichomonadidae</taxon>
        <taxon>Tritrichomonas</taxon>
    </lineage>
</organism>
<name>A0A1J4KYF1_9EUKA</name>
<dbReference type="RefSeq" id="XP_068367870.1">
    <property type="nucleotide sequence ID" value="XM_068491032.1"/>
</dbReference>
<accession>A0A1J4KYF1</accession>
<keyword evidence="3" id="KW-1185">Reference proteome</keyword>
<dbReference type="Pfam" id="PF14512">
    <property type="entry name" value="TM1586_NiRdase"/>
    <property type="match status" value="1"/>
</dbReference>
<dbReference type="InterPro" id="IPR029478">
    <property type="entry name" value="TM1586_NiRdase"/>
</dbReference>
<dbReference type="OrthoDB" id="10265046at2759"/>
<dbReference type="AlphaFoldDB" id="A0A1J4KYF1"/>
<proteinExistence type="predicted"/>
<feature type="domain" description="Putative nitroreductase TM1586" evidence="1">
    <location>
        <begin position="6"/>
        <end position="215"/>
    </location>
</feature>
<gene>
    <name evidence="2" type="ORF">TRFO_02993</name>
</gene>
<evidence type="ECO:0000313" key="3">
    <source>
        <dbReference type="Proteomes" id="UP000179807"/>
    </source>
</evidence>
<protein>
    <recommendedName>
        <fullName evidence="1">Putative nitroreductase TM1586 domain-containing protein</fullName>
    </recommendedName>
</protein>